<dbReference type="InterPro" id="IPR050321">
    <property type="entry name" value="Glycosyltr_2/OpgH_subfam"/>
</dbReference>
<dbReference type="Gene3D" id="3.90.550.10">
    <property type="entry name" value="Spore Coat Polysaccharide Biosynthesis Protein SpsA, Chain A"/>
    <property type="match status" value="1"/>
</dbReference>
<comment type="caution">
    <text evidence="7">The sequence shown here is derived from an EMBL/GenBank/DDBJ whole genome shotgun (WGS) entry which is preliminary data.</text>
</comment>
<sequence length="317" mass="36138">MAIWIDGVVAAYNTVWAGINAYNFSALLRRERPSETDPENLNLIRRDASALPKISILLPAYHEANVLRKSVGALYNSDYPREKFEILLLLEHDDPNTINTAAQLSMEYSNVRTILVSSKHYKNKPNALNHGLFLSTGNIIGVIDAEDIVEKELLLKVAYNIDQRKYDIVQGVLDMTNDSDGWKNLMQRAEYAYWFKYTLPGLEASGLPVPLGGTTNFFRRNILESLNGWNPNNLTEDFELGIRLYNHNISASKYKKSLPKKPNDVPLYPYINKYTADFYAQHASDYSSETLEDVLNKIKQLEIKVGGNIKRRRCSKE</sequence>
<dbReference type="GO" id="GO:0016757">
    <property type="term" value="F:glycosyltransferase activity"/>
    <property type="evidence" value="ECO:0007669"/>
    <property type="project" value="UniProtKB-KW"/>
</dbReference>
<evidence type="ECO:0000256" key="6">
    <source>
        <dbReference type="ARBA" id="ARBA00023136"/>
    </source>
</evidence>
<dbReference type="EMBL" id="AUZZ01001274">
    <property type="protein sequence ID" value="EQD64948.1"/>
    <property type="molecule type" value="Genomic_DNA"/>
</dbReference>
<dbReference type="GO" id="GO:0016020">
    <property type="term" value="C:membrane"/>
    <property type="evidence" value="ECO:0007669"/>
    <property type="project" value="UniProtKB-SubCell"/>
</dbReference>
<name>T1B916_9ZZZZ</name>
<keyword evidence="4" id="KW-0812">Transmembrane</keyword>
<dbReference type="InterPro" id="IPR029044">
    <property type="entry name" value="Nucleotide-diphossugar_trans"/>
</dbReference>
<keyword evidence="5" id="KW-1133">Transmembrane helix</keyword>
<keyword evidence="2" id="KW-0328">Glycosyltransferase</keyword>
<dbReference type="PANTHER" id="PTHR43867">
    <property type="entry name" value="CELLULOSE SYNTHASE CATALYTIC SUBUNIT A [UDP-FORMING]"/>
    <property type="match status" value="1"/>
</dbReference>
<comment type="subcellular location">
    <subcellularLocation>
        <location evidence="1">Membrane</location>
        <topology evidence="1">Multi-pass membrane protein</topology>
    </subcellularLocation>
</comment>
<reference evidence="7" key="2">
    <citation type="journal article" date="2014" name="ISME J.">
        <title>Microbial stratification in low pH oxic and suboxic macroscopic growths along an acid mine drainage.</title>
        <authorList>
            <person name="Mendez-Garcia C."/>
            <person name="Mesa V."/>
            <person name="Sprenger R.R."/>
            <person name="Richter M."/>
            <person name="Diez M.S."/>
            <person name="Solano J."/>
            <person name="Bargiela R."/>
            <person name="Golyshina O.V."/>
            <person name="Manteca A."/>
            <person name="Ramos J.L."/>
            <person name="Gallego J.R."/>
            <person name="Llorente I."/>
            <person name="Martins Dos Santos V.A."/>
            <person name="Jensen O.N."/>
            <person name="Pelaez A.I."/>
            <person name="Sanchez J."/>
            <person name="Ferrer M."/>
        </authorList>
    </citation>
    <scope>NUCLEOTIDE SEQUENCE</scope>
</reference>
<dbReference type="SUPFAM" id="SSF53448">
    <property type="entry name" value="Nucleotide-diphospho-sugar transferases"/>
    <property type="match status" value="1"/>
</dbReference>
<evidence type="ECO:0000256" key="2">
    <source>
        <dbReference type="ARBA" id="ARBA00022676"/>
    </source>
</evidence>
<reference evidence="7" key="1">
    <citation type="submission" date="2013-08" db="EMBL/GenBank/DDBJ databases">
        <authorList>
            <person name="Mendez C."/>
            <person name="Richter M."/>
            <person name="Ferrer M."/>
            <person name="Sanchez J."/>
        </authorList>
    </citation>
    <scope>NUCLEOTIDE SEQUENCE</scope>
</reference>
<evidence type="ECO:0000256" key="4">
    <source>
        <dbReference type="ARBA" id="ARBA00022692"/>
    </source>
</evidence>
<keyword evidence="6" id="KW-0472">Membrane</keyword>
<proteinExistence type="predicted"/>
<organism evidence="7">
    <name type="scientific">mine drainage metagenome</name>
    <dbReference type="NCBI Taxonomy" id="410659"/>
    <lineage>
        <taxon>unclassified sequences</taxon>
        <taxon>metagenomes</taxon>
        <taxon>ecological metagenomes</taxon>
    </lineage>
</organism>
<evidence type="ECO:0000256" key="1">
    <source>
        <dbReference type="ARBA" id="ARBA00004141"/>
    </source>
</evidence>
<protein>
    <submittedName>
        <fullName evidence="7">Glycosyl transferase, group 2 family protein</fullName>
    </submittedName>
</protein>
<keyword evidence="3 7" id="KW-0808">Transferase</keyword>
<evidence type="ECO:0000313" key="7">
    <source>
        <dbReference type="EMBL" id="EQD64948.1"/>
    </source>
</evidence>
<dbReference type="Pfam" id="PF13641">
    <property type="entry name" value="Glyco_tranf_2_3"/>
    <property type="match status" value="1"/>
</dbReference>
<evidence type="ECO:0000256" key="3">
    <source>
        <dbReference type="ARBA" id="ARBA00022679"/>
    </source>
</evidence>
<dbReference type="PANTHER" id="PTHR43867:SF2">
    <property type="entry name" value="CELLULOSE SYNTHASE CATALYTIC SUBUNIT A [UDP-FORMING]"/>
    <property type="match status" value="1"/>
</dbReference>
<gene>
    <name evidence="7" type="ORF">B2A_01776</name>
</gene>
<evidence type="ECO:0000256" key="5">
    <source>
        <dbReference type="ARBA" id="ARBA00022989"/>
    </source>
</evidence>
<accession>T1B916</accession>
<dbReference type="AlphaFoldDB" id="T1B916"/>